<dbReference type="KEGG" id="pgri:PgNI_03875"/>
<reference evidence="3" key="2">
    <citation type="submission" date="2019-10" db="EMBL/GenBank/DDBJ databases">
        <authorList>
            <consortium name="NCBI Genome Project"/>
        </authorList>
    </citation>
    <scope>NUCLEOTIDE SEQUENCE</scope>
    <source>
        <strain evidence="3">NI907</strain>
    </source>
</reference>
<evidence type="ECO:0000256" key="1">
    <source>
        <dbReference type="SAM" id="Phobius"/>
    </source>
</evidence>
<dbReference type="AlphaFoldDB" id="A0A6P8B836"/>
<protein>
    <submittedName>
        <fullName evidence="3">Uncharacterized protein</fullName>
    </submittedName>
</protein>
<reference evidence="3" key="3">
    <citation type="submission" date="2025-08" db="UniProtKB">
        <authorList>
            <consortium name="RefSeq"/>
        </authorList>
    </citation>
    <scope>IDENTIFICATION</scope>
    <source>
        <strain evidence="3">NI907</strain>
    </source>
</reference>
<keyword evidence="1" id="KW-0812">Transmembrane</keyword>
<reference evidence="3" key="1">
    <citation type="journal article" date="2019" name="Mol. Biol. Evol.">
        <title>Blast fungal genomes show frequent chromosomal changes, gene gains and losses, and effector gene turnover.</title>
        <authorList>
            <person name="Gomez Luciano L.B."/>
            <person name="Jason Tsai I."/>
            <person name="Chuma I."/>
            <person name="Tosa Y."/>
            <person name="Chen Y.H."/>
            <person name="Li J.Y."/>
            <person name="Li M.Y."/>
            <person name="Jade Lu M.Y."/>
            <person name="Nakayashiki H."/>
            <person name="Li W.H."/>
        </authorList>
    </citation>
    <scope>NUCLEOTIDE SEQUENCE</scope>
    <source>
        <strain evidence="3">NI907</strain>
    </source>
</reference>
<dbReference type="Proteomes" id="UP000515153">
    <property type="component" value="Unplaced"/>
</dbReference>
<keyword evidence="2" id="KW-1185">Reference proteome</keyword>
<name>A0A6P8B836_PYRGI</name>
<evidence type="ECO:0000313" key="2">
    <source>
        <dbReference type="Proteomes" id="UP000515153"/>
    </source>
</evidence>
<accession>A0A6P8B836</accession>
<dbReference type="GeneID" id="41958837"/>
<organism evidence="2 3">
    <name type="scientific">Pyricularia grisea</name>
    <name type="common">Crabgrass-specific blast fungus</name>
    <name type="synonym">Magnaporthe grisea</name>
    <dbReference type="NCBI Taxonomy" id="148305"/>
    <lineage>
        <taxon>Eukaryota</taxon>
        <taxon>Fungi</taxon>
        <taxon>Dikarya</taxon>
        <taxon>Ascomycota</taxon>
        <taxon>Pezizomycotina</taxon>
        <taxon>Sordariomycetes</taxon>
        <taxon>Sordariomycetidae</taxon>
        <taxon>Magnaporthales</taxon>
        <taxon>Pyriculariaceae</taxon>
        <taxon>Pyricularia</taxon>
    </lineage>
</organism>
<feature type="transmembrane region" description="Helical" evidence="1">
    <location>
        <begin position="6"/>
        <end position="24"/>
    </location>
</feature>
<keyword evidence="1" id="KW-1133">Transmembrane helix</keyword>
<sequence length="73" mass="8326">MTQQLLVFTYLVIPNNWMLFIIAIRRIPTVKEAARFQQGYGRAEKCGHPHYLFGRSQDDAGARMKVAGNCRLG</sequence>
<proteinExistence type="predicted"/>
<evidence type="ECO:0000313" key="3">
    <source>
        <dbReference type="RefSeq" id="XP_030983330.1"/>
    </source>
</evidence>
<gene>
    <name evidence="3" type="ORF">PgNI_03875</name>
</gene>
<keyword evidence="1" id="KW-0472">Membrane</keyword>
<dbReference type="RefSeq" id="XP_030983330.1">
    <property type="nucleotide sequence ID" value="XM_031123928.1"/>
</dbReference>